<dbReference type="AlphaFoldDB" id="A0A3D8RR33"/>
<accession>A0A3D8RR33</accession>
<evidence type="ECO:0000313" key="11">
    <source>
        <dbReference type="EMBL" id="RDW76542.1"/>
    </source>
</evidence>
<evidence type="ECO:0000256" key="6">
    <source>
        <dbReference type="ARBA" id="ARBA00023004"/>
    </source>
</evidence>
<dbReference type="GeneID" id="38116904"/>
<name>A0A3D8RR33_9EURO</name>
<keyword evidence="10" id="KW-0472">Membrane</keyword>
<evidence type="ECO:0000256" key="2">
    <source>
        <dbReference type="ARBA" id="ARBA00010617"/>
    </source>
</evidence>
<keyword evidence="12" id="KW-1185">Reference proteome</keyword>
<protein>
    <recommendedName>
        <fullName evidence="13">Cytochrome P450</fullName>
    </recommendedName>
</protein>
<evidence type="ECO:0000256" key="10">
    <source>
        <dbReference type="SAM" id="Phobius"/>
    </source>
</evidence>
<evidence type="ECO:0000256" key="9">
    <source>
        <dbReference type="RuleBase" id="RU000461"/>
    </source>
</evidence>
<dbReference type="PANTHER" id="PTHR24305:SF210">
    <property type="entry name" value="CYTOCHROME P450 MONOOXYGENASE ASQL-RELATED"/>
    <property type="match status" value="1"/>
</dbReference>
<dbReference type="RefSeq" id="XP_026602854.1">
    <property type="nucleotide sequence ID" value="XM_026748550.1"/>
</dbReference>
<reference evidence="11 12" key="1">
    <citation type="journal article" date="2018" name="IMA Fungus">
        <title>IMA Genome-F 9: Draft genome sequence of Annulohypoxylon stygium, Aspergillus mulundensis, Berkeleyomyces basicola (syn. Thielaviopsis basicola), Ceratocystis smalleyi, two Cercospora beticola strains, Coleophoma cylindrospora, Fusarium fracticaudum, Phialophora cf. hyalina, and Morchella septimelata.</title>
        <authorList>
            <person name="Wingfield B.D."/>
            <person name="Bills G.F."/>
            <person name="Dong Y."/>
            <person name="Huang W."/>
            <person name="Nel W.J."/>
            <person name="Swalarsk-Parry B.S."/>
            <person name="Vaghefi N."/>
            <person name="Wilken P.M."/>
            <person name="An Z."/>
            <person name="de Beer Z.W."/>
            <person name="De Vos L."/>
            <person name="Chen L."/>
            <person name="Duong T.A."/>
            <person name="Gao Y."/>
            <person name="Hammerbacher A."/>
            <person name="Kikkert J.R."/>
            <person name="Li Y."/>
            <person name="Li H."/>
            <person name="Li K."/>
            <person name="Li Q."/>
            <person name="Liu X."/>
            <person name="Ma X."/>
            <person name="Naidoo K."/>
            <person name="Pethybridge S.J."/>
            <person name="Sun J."/>
            <person name="Steenkamp E.T."/>
            <person name="van der Nest M.A."/>
            <person name="van Wyk S."/>
            <person name="Wingfield M.J."/>
            <person name="Xiong C."/>
            <person name="Yue Q."/>
            <person name="Zhang X."/>
        </authorList>
    </citation>
    <scope>NUCLEOTIDE SEQUENCE [LARGE SCALE GENOMIC DNA]</scope>
    <source>
        <strain evidence="11 12">DSM 5745</strain>
    </source>
</reference>
<dbReference type="Gene3D" id="1.10.630.10">
    <property type="entry name" value="Cytochrome P450"/>
    <property type="match status" value="1"/>
</dbReference>
<dbReference type="Pfam" id="PF00067">
    <property type="entry name" value="p450"/>
    <property type="match status" value="1"/>
</dbReference>
<proteinExistence type="inferred from homology"/>
<evidence type="ECO:0000256" key="4">
    <source>
        <dbReference type="ARBA" id="ARBA00022723"/>
    </source>
</evidence>
<evidence type="ECO:0008006" key="13">
    <source>
        <dbReference type="Google" id="ProtNLM"/>
    </source>
</evidence>
<dbReference type="PANTHER" id="PTHR24305">
    <property type="entry name" value="CYTOCHROME P450"/>
    <property type="match status" value="1"/>
</dbReference>
<dbReference type="InterPro" id="IPR050121">
    <property type="entry name" value="Cytochrome_P450_monoxygenase"/>
</dbReference>
<evidence type="ECO:0000313" key="12">
    <source>
        <dbReference type="Proteomes" id="UP000256690"/>
    </source>
</evidence>
<feature type="transmembrane region" description="Helical" evidence="10">
    <location>
        <begin position="32"/>
        <end position="52"/>
    </location>
</feature>
<dbReference type="SUPFAM" id="SSF48264">
    <property type="entry name" value="Cytochrome P450"/>
    <property type="match status" value="1"/>
</dbReference>
<evidence type="ECO:0000256" key="7">
    <source>
        <dbReference type="ARBA" id="ARBA00023033"/>
    </source>
</evidence>
<dbReference type="STRING" id="1810919.A0A3D8RR33"/>
<evidence type="ECO:0000256" key="5">
    <source>
        <dbReference type="ARBA" id="ARBA00023002"/>
    </source>
</evidence>
<dbReference type="InterPro" id="IPR017972">
    <property type="entry name" value="Cyt_P450_CS"/>
</dbReference>
<keyword evidence="5 9" id="KW-0560">Oxidoreductase</keyword>
<evidence type="ECO:0000256" key="8">
    <source>
        <dbReference type="PIRSR" id="PIRSR602401-1"/>
    </source>
</evidence>
<comment type="cofactor">
    <cofactor evidence="1 8">
        <name>heme</name>
        <dbReference type="ChEBI" id="CHEBI:30413"/>
    </cofactor>
</comment>
<organism evidence="11 12">
    <name type="scientific">Aspergillus mulundensis</name>
    <dbReference type="NCBI Taxonomy" id="1810919"/>
    <lineage>
        <taxon>Eukaryota</taxon>
        <taxon>Fungi</taxon>
        <taxon>Dikarya</taxon>
        <taxon>Ascomycota</taxon>
        <taxon>Pezizomycotina</taxon>
        <taxon>Eurotiomycetes</taxon>
        <taxon>Eurotiomycetidae</taxon>
        <taxon>Eurotiales</taxon>
        <taxon>Aspergillaceae</taxon>
        <taxon>Aspergillus</taxon>
        <taxon>Aspergillus subgen. Nidulantes</taxon>
    </lineage>
</organism>
<dbReference type="PRINTS" id="PR00385">
    <property type="entry name" value="P450"/>
</dbReference>
<evidence type="ECO:0000256" key="1">
    <source>
        <dbReference type="ARBA" id="ARBA00001971"/>
    </source>
</evidence>
<dbReference type="Proteomes" id="UP000256690">
    <property type="component" value="Unassembled WGS sequence"/>
</dbReference>
<dbReference type="GO" id="GO:0044550">
    <property type="term" value="P:secondary metabolite biosynthetic process"/>
    <property type="evidence" value="ECO:0007669"/>
    <property type="project" value="UniProtKB-ARBA"/>
</dbReference>
<dbReference type="CDD" id="cd11062">
    <property type="entry name" value="CYP58-like"/>
    <property type="match status" value="1"/>
</dbReference>
<keyword evidence="6 8" id="KW-0408">Iron</keyword>
<dbReference type="GO" id="GO:0020037">
    <property type="term" value="F:heme binding"/>
    <property type="evidence" value="ECO:0007669"/>
    <property type="project" value="InterPro"/>
</dbReference>
<keyword evidence="7 9" id="KW-0503">Monooxygenase</keyword>
<dbReference type="GO" id="GO:0004497">
    <property type="term" value="F:monooxygenase activity"/>
    <property type="evidence" value="ECO:0007669"/>
    <property type="project" value="UniProtKB-KW"/>
</dbReference>
<dbReference type="EMBL" id="PVWQ01000007">
    <property type="protein sequence ID" value="RDW76542.1"/>
    <property type="molecule type" value="Genomic_DNA"/>
</dbReference>
<dbReference type="InterPro" id="IPR036396">
    <property type="entry name" value="Cyt_P450_sf"/>
</dbReference>
<gene>
    <name evidence="11" type="ORF">DSM5745_06534</name>
</gene>
<dbReference type="OrthoDB" id="3945418at2759"/>
<dbReference type="InterPro" id="IPR002401">
    <property type="entry name" value="Cyt_P450_E_grp-I"/>
</dbReference>
<dbReference type="PRINTS" id="PR00463">
    <property type="entry name" value="EP450I"/>
</dbReference>
<evidence type="ECO:0000256" key="3">
    <source>
        <dbReference type="ARBA" id="ARBA00022617"/>
    </source>
</evidence>
<dbReference type="GO" id="GO:0005506">
    <property type="term" value="F:iron ion binding"/>
    <property type="evidence" value="ECO:0007669"/>
    <property type="project" value="InterPro"/>
</dbReference>
<sequence length="534" mass="59814">MASAIPEHPHSGGEHTLAFAGVQSLDFLSPHMIPVASIVFIALVVAVIHLAISRLLFHPLANVPGPALAALSTWYEFYHDVIRNGRYVKRVESMHEEYKSPVVRVGPNLVHVNDPEVFKKVFAIASPFLKPKFFYSSAGLPKAIGAMTDPKKHHVRRSILGPRFSPKAIASYTDSLVKQVMLCAESMACRARLGAVIEMPRYTRAVTVDVISEFTFGRSFGMINDSPEEPPLLRDLSTFTKQFHLCKHLPIYRWILGRVPESLAYKMMPGYYQMLEKVTASVKELVAEHNAGKRQPAKPGEGTVIDLLLTPRPEKNHDLPGPGVLVDEGCAFIVGGSDTTGYTMEGATYLLLSHPQALQRLRTDLEDALPSIQHFDLQRILNLPFLTAVIKETLRLYTPTPPLIPRTVPPNGITVDGHFIPGGTIISVSLYLIHHNPALFSDPKSFRPERWLGSEGKELEQYYVPFSRGTRSCIGMNLAYHEIYTFLAILFSRFEMETVDTGEAEMEWFDNMLARRMGPVKIRLLKDRWSGEVF</sequence>
<keyword evidence="3 8" id="KW-0349">Heme</keyword>
<comment type="similarity">
    <text evidence="2 9">Belongs to the cytochrome P450 family.</text>
</comment>
<feature type="binding site" description="axial binding residue" evidence="8">
    <location>
        <position position="473"/>
    </location>
    <ligand>
        <name>heme</name>
        <dbReference type="ChEBI" id="CHEBI:30413"/>
    </ligand>
    <ligandPart>
        <name>Fe</name>
        <dbReference type="ChEBI" id="CHEBI:18248"/>
    </ligandPart>
</feature>
<keyword evidence="4 8" id="KW-0479">Metal-binding</keyword>
<keyword evidence="10" id="KW-1133">Transmembrane helix</keyword>
<dbReference type="InterPro" id="IPR001128">
    <property type="entry name" value="Cyt_P450"/>
</dbReference>
<comment type="caution">
    <text evidence="11">The sequence shown here is derived from an EMBL/GenBank/DDBJ whole genome shotgun (WGS) entry which is preliminary data.</text>
</comment>
<dbReference type="PROSITE" id="PS00086">
    <property type="entry name" value="CYTOCHROME_P450"/>
    <property type="match status" value="1"/>
</dbReference>
<dbReference type="GO" id="GO:0016705">
    <property type="term" value="F:oxidoreductase activity, acting on paired donors, with incorporation or reduction of molecular oxygen"/>
    <property type="evidence" value="ECO:0007669"/>
    <property type="project" value="InterPro"/>
</dbReference>
<keyword evidence="10" id="KW-0812">Transmembrane</keyword>